<dbReference type="SUPFAM" id="SSF53756">
    <property type="entry name" value="UDP-Glycosyltransferase/glycogen phosphorylase"/>
    <property type="match status" value="1"/>
</dbReference>
<dbReference type="EMBL" id="QFFZ01000018">
    <property type="protein sequence ID" value="TEB11062.1"/>
    <property type="molecule type" value="Genomic_DNA"/>
</dbReference>
<accession>A0A4Y7RQV7</accession>
<proteinExistence type="predicted"/>
<dbReference type="PANTHER" id="PTHR12526">
    <property type="entry name" value="GLYCOSYLTRANSFERASE"/>
    <property type="match status" value="1"/>
</dbReference>
<evidence type="ECO:0000313" key="3">
    <source>
        <dbReference type="Proteomes" id="UP000297597"/>
    </source>
</evidence>
<dbReference type="InterPro" id="IPR028098">
    <property type="entry name" value="Glyco_trans_4-like_N"/>
</dbReference>
<reference evidence="2 3" key="1">
    <citation type="journal article" date="2018" name="Environ. Microbiol.">
        <title>Novel energy conservation strategies and behaviour of Pelotomaculum schinkii driving syntrophic propionate catabolism.</title>
        <authorList>
            <person name="Hidalgo-Ahumada C.A.P."/>
            <person name="Nobu M.K."/>
            <person name="Narihiro T."/>
            <person name="Tamaki H."/>
            <person name="Liu W.T."/>
            <person name="Kamagata Y."/>
            <person name="Stams A.J.M."/>
            <person name="Imachi H."/>
            <person name="Sousa D.Z."/>
        </authorList>
    </citation>
    <scope>NUCLEOTIDE SEQUENCE [LARGE SCALE GENOMIC DNA]</scope>
    <source>
        <strain evidence="2 3">MGP</strain>
    </source>
</reference>
<evidence type="ECO:0000313" key="2">
    <source>
        <dbReference type="EMBL" id="TEB11062.1"/>
    </source>
</evidence>
<feature type="domain" description="Glycosyltransferase subfamily 4-like N-terminal" evidence="1">
    <location>
        <begin position="74"/>
        <end position="176"/>
    </location>
</feature>
<keyword evidence="3" id="KW-1185">Reference proteome</keyword>
<dbReference type="Gene3D" id="3.40.50.2000">
    <property type="entry name" value="Glycogen Phosphorylase B"/>
    <property type="match status" value="2"/>
</dbReference>
<dbReference type="Pfam" id="PF13692">
    <property type="entry name" value="Glyco_trans_1_4"/>
    <property type="match status" value="1"/>
</dbReference>
<evidence type="ECO:0000259" key="1">
    <source>
        <dbReference type="Pfam" id="PF13439"/>
    </source>
</evidence>
<sequence>MKILMIPLEYEDHPNSDVRLVPIISFLKMQNVDLLGLHFIHEIGFESSNDFFTTKKILGFFNLALYLLKTIIYGLKHGNKCDIIFCEHLYSLLPGSVIKMFYRKPLIWDSHGNLLSACKELNNSKLYTAMIWFFEKCLGSFPDMLVVPTLLDKKLYVEQGFKEEKVSVIPLCIDLKKIPKISDRAELREKLGIEGNKKILLFGGKRVYLPNRDAAFWINNVLAPIIEKEHNDVEIIITGSGDLPDKIHRIVRFVGFVPNIQEYICAADICLIPVHLDNGVSTKLLEYMAFSRPVIADSSLIRAMPEAKDMVNLIVAENLEQFTDRVLWSLNNYKKLNEISICAGRTIEKYYNWDLESKRWMQLLSKYTKERTSE</sequence>
<dbReference type="Proteomes" id="UP000297597">
    <property type="component" value="Unassembled WGS sequence"/>
</dbReference>
<dbReference type="Pfam" id="PF13439">
    <property type="entry name" value="Glyco_transf_4"/>
    <property type="match status" value="1"/>
</dbReference>
<gene>
    <name evidence="2" type="ORF">Pmgp_01934</name>
</gene>
<dbReference type="AlphaFoldDB" id="A0A4Y7RQV7"/>
<dbReference type="CDD" id="cd03801">
    <property type="entry name" value="GT4_PimA-like"/>
    <property type="match status" value="1"/>
</dbReference>
<dbReference type="OrthoDB" id="9811902at2"/>
<organism evidence="2 3">
    <name type="scientific">Pelotomaculum propionicicum</name>
    <dbReference type="NCBI Taxonomy" id="258475"/>
    <lineage>
        <taxon>Bacteria</taxon>
        <taxon>Bacillati</taxon>
        <taxon>Bacillota</taxon>
        <taxon>Clostridia</taxon>
        <taxon>Eubacteriales</taxon>
        <taxon>Desulfotomaculaceae</taxon>
        <taxon>Pelotomaculum</taxon>
    </lineage>
</organism>
<protein>
    <recommendedName>
        <fullName evidence="1">Glycosyltransferase subfamily 4-like N-terminal domain-containing protein</fullName>
    </recommendedName>
</protein>
<name>A0A4Y7RQV7_9FIRM</name>
<comment type="caution">
    <text evidence="2">The sequence shown here is derived from an EMBL/GenBank/DDBJ whole genome shotgun (WGS) entry which is preliminary data.</text>
</comment>
<dbReference type="RefSeq" id="WP_134213781.1">
    <property type="nucleotide sequence ID" value="NZ_QFFZ01000018.1"/>
</dbReference>